<dbReference type="Gene3D" id="3.30.200.20">
    <property type="entry name" value="Phosphorylase Kinase, domain 1"/>
    <property type="match status" value="1"/>
</dbReference>
<dbReference type="RefSeq" id="XP_002780042.1">
    <property type="nucleotide sequence ID" value="XM_002779996.1"/>
</dbReference>
<feature type="domain" description="Protein kinase" evidence="1">
    <location>
        <begin position="1"/>
        <end position="184"/>
    </location>
</feature>
<accession>C5KUK6</accession>
<dbReference type="Gene3D" id="1.10.510.10">
    <property type="entry name" value="Transferase(Phosphotransferase) domain 1"/>
    <property type="match status" value="1"/>
</dbReference>
<dbReference type="Pfam" id="PF00069">
    <property type="entry name" value="Pkinase"/>
    <property type="match status" value="1"/>
</dbReference>
<dbReference type="SMART" id="SM00220">
    <property type="entry name" value="S_TKc"/>
    <property type="match status" value="1"/>
</dbReference>
<dbReference type="InterPro" id="IPR000719">
    <property type="entry name" value="Prot_kinase_dom"/>
</dbReference>
<dbReference type="GeneID" id="9060516"/>
<dbReference type="PROSITE" id="PS50011">
    <property type="entry name" value="PROTEIN_KINASE_DOM"/>
    <property type="match status" value="1"/>
</dbReference>
<dbReference type="InterPro" id="IPR050167">
    <property type="entry name" value="Ser_Thr_protein_kinase"/>
</dbReference>
<dbReference type="InterPro" id="IPR011009">
    <property type="entry name" value="Kinase-like_dom_sf"/>
</dbReference>
<dbReference type="OMA" id="HARICDF"/>
<sequence length="184" mass="21108">VMLTLRHPNVVLLVGAQTRLKPLRILTEFCSGGCLYDLLHVRRGVQLSWKQRAVMMLDIAKGIYFMHSARPPVIHRDIKSLNLLLEQPVWVVSGPIPYLTWLNLRYHQEDPIRVKIADFGTARLEKEVAAELTEAAGTFHWMAPEVLQGEVYDERCDIYSFGITLYEIITRELPFRDAEMSGMA</sequence>
<keyword evidence="2" id="KW-0418">Kinase</keyword>
<dbReference type="SUPFAM" id="SSF56112">
    <property type="entry name" value="Protein kinase-like (PK-like)"/>
    <property type="match status" value="1"/>
</dbReference>
<dbReference type="Proteomes" id="UP000007800">
    <property type="component" value="Unassembled WGS sequence"/>
</dbReference>
<dbReference type="PROSITE" id="PS00108">
    <property type="entry name" value="PROTEIN_KINASE_ST"/>
    <property type="match status" value="1"/>
</dbReference>
<dbReference type="InParanoid" id="C5KUK6"/>
<evidence type="ECO:0000313" key="2">
    <source>
        <dbReference type="EMBL" id="EER11837.1"/>
    </source>
</evidence>
<feature type="non-terminal residue" evidence="2">
    <location>
        <position position="184"/>
    </location>
</feature>
<keyword evidence="2" id="KW-0808">Transferase</keyword>
<dbReference type="PANTHER" id="PTHR23257">
    <property type="entry name" value="SERINE-THREONINE PROTEIN KINASE"/>
    <property type="match status" value="1"/>
</dbReference>
<reference evidence="2 3" key="1">
    <citation type="submission" date="2008-07" db="EMBL/GenBank/DDBJ databases">
        <authorList>
            <person name="El-Sayed N."/>
            <person name="Caler E."/>
            <person name="Inman J."/>
            <person name="Amedeo P."/>
            <person name="Hass B."/>
            <person name="Wortman J."/>
        </authorList>
    </citation>
    <scope>NUCLEOTIDE SEQUENCE [LARGE SCALE GENOMIC DNA]</scope>
    <source>
        <strain evidence="3">ATCC 50983 / TXsc</strain>
    </source>
</reference>
<dbReference type="AlphaFoldDB" id="C5KUK6"/>
<dbReference type="InterPro" id="IPR008271">
    <property type="entry name" value="Ser/Thr_kinase_AS"/>
</dbReference>
<dbReference type="OrthoDB" id="1714095at2759"/>
<keyword evidence="3" id="KW-1185">Reference proteome</keyword>
<dbReference type="GO" id="GO:0005524">
    <property type="term" value="F:ATP binding"/>
    <property type="evidence" value="ECO:0007669"/>
    <property type="project" value="InterPro"/>
</dbReference>
<evidence type="ECO:0000313" key="3">
    <source>
        <dbReference type="Proteomes" id="UP000007800"/>
    </source>
</evidence>
<dbReference type="EMBL" id="GG676259">
    <property type="protein sequence ID" value="EER11837.1"/>
    <property type="molecule type" value="Genomic_DNA"/>
</dbReference>
<protein>
    <submittedName>
        <fullName evidence="2">Protein kinase 5, putative</fullName>
    </submittedName>
</protein>
<dbReference type="GO" id="GO:0004672">
    <property type="term" value="F:protein kinase activity"/>
    <property type="evidence" value="ECO:0007669"/>
    <property type="project" value="InterPro"/>
</dbReference>
<gene>
    <name evidence="2" type="ORF">Pmar_PMAR023791</name>
</gene>
<proteinExistence type="predicted"/>
<organism evidence="3">
    <name type="scientific">Perkinsus marinus (strain ATCC 50983 / TXsc)</name>
    <dbReference type="NCBI Taxonomy" id="423536"/>
    <lineage>
        <taxon>Eukaryota</taxon>
        <taxon>Sar</taxon>
        <taxon>Alveolata</taxon>
        <taxon>Perkinsozoa</taxon>
        <taxon>Perkinsea</taxon>
        <taxon>Perkinsida</taxon>
        <taxon>Perkinsidae</taxon>
        <taxon>Perkinsus</taxon>
    </lineage>
</organism>
<feature type="non-terminal residue" evidence="2">
    <location>
        <position position="1"/>
    </location>
</feature>
<evidence type="ECO:0000259" key="1">
    <source>
        <dbReference type="PROSITE" id="PS50011"/>
    </source>
</evidence>
<name>C5KUK6_PERM5</name>